<evidence type="ECO:0000313" key="1">
    <source>
        <dbReference type="EMBL" id="KAL1547271.1"/>
    </source>
</evidence>
<comment type="caution">
    <text evidence="1">The sequence shown here is derived from an EMBL/GenBank/DDBJ whole genome shotgun (WGS) entry which is preliminary data.</text>
</comment>
<proteinExistence type="predicted"/>
<gene>
    <name evidence="1" type="ORF">AAHA92_23769</name>
</gene>
<dbReference type="Proteomes" id="UP001567538">
    <property type="component" value="Unassembled WGS sequence"/>
</dbReference>
<evidence type="ECO:0000313" key="2">
    <source>
        <dbReference type="Proteomes" id="UP001567538"/>
    </source>
</evidence>
<dbReference type="EMBL" id="JBEAFC010000008">
    <property type="protein sequence ID" value="KAL1547271.1"/>
    <property type="molecule type" value="Genomic_DNA"/>
</dbReference>
<protein>
    <submittedName>
        <fullName evidence="1">Basic helix-loop-helix transcription factor</fullName>
    </submittedName>
</protein>
<name>A0ABD1GWW4_SALDI</name>
<reference evidence="1 2" key="1">
    <citation type="submission" date="2024-06" db="EMBL/GenBank/DDBJ databases">
        <title>A chromosome level genome sequence of Diviner's sage (Salvia divinorum).</title>
        <authorList>
            <person name="Ford S.A."/>
            <person name="Ro D.-K."/>
            <person name="Ness R.W."/>
            <person name="Phillips M.A."/>
        </authorList>
    </citation>
    <scope>NUCLEOTIDE SEQUENCE [LARGE SCALE GENOMIC DNA]</scope>
    <source>
        <strain evidence="1">SAF-2024a</strain>
        <tissue evidence="1">Leaf</tissue>
    </source>
</reference>
<dbReference type="AlphaFoldDB" id="A0ABD1GWW4"/>
<keyword evidence="2" id="KW-1185">Reference proteome</keyword>
<sequence length="218" mass="24621">MRLHNGGDFVTSSHLEQLSVQEQKLNEEFSHAFETYSHSCASHPSKVNRKRSRERAYATDRQIEDITLARCFTRIGSFEKSSDHSFHAYFIMQDLCRNRLGGGSASISVIFLELFWISHSGPQYYIYIDMQKASLLHLAWSILIVAHCSTLETRGNKSVALLALLISPSKEQISKMMKGSHDSSLKASFDSSKSNKSHIASDIIAAQQTVKDHHEMEN</sequence>
<accession>A0ABD1GWW4</accession>
<organism evidence="1 2">
    <name type="scientific">Salvia divinorum</name>
    <name type="common">Maria pastora</name>
    <name type="synonym">Diviner's sage</name>
    <dbReference type="NCBI Taxonomy" id="28513"/>
    <lineage>
        <taxon>Eukaryota</taxon>
        <taxon>Viridiplantae</taxon>
        <taxon>Streptophyta</taxon>
        <taxon>Embryophyta</taxon>
        <taxon>Tracheophyta</taxon>
        <taxon>Spermatophyta</taxon>
        <taxon>Magnoliopsida</taxon>
        <taxon>eudicotyledons</taxon>
        <taxon>Gunneridae</taxon>
        <taxon>Pentapetalae</taxon>
        <taxon>asterids</taxon>
        <taxon>lamiids</taxon>
        <taxon>Lamiales</taxon>
        <taxon>Lamiaceae</taxon>
        <taxon>Nepetoideae</taxon>
        <taxon>Mentheae</taxon>
        <taxon>Salviinae</taxon>
        <taxon>Salvia</taxon>
        <taxon>Salvia subgen. Calosphace</taxon>
    </lineage>
</organism>